<proteinExistence type="predicted"/>
<dbReference type="AlphaFoldDB" id="B0TEF7"/>
<dbReference type="STRING" id="498761.HM1_0257"/>
<keyword evidence="1" id="KW-1133">Transmembrane helix</keyword>
<dbReference type="KEGG" id="hmo:HM1_0257"/>
<name>B0TEF7_HELMI</name>
<organism evidence="2 3">
    <name type="scientific">Heliobacterium modesticaldum (strain ATCC 51547 / Ice1)</name>
    <dbReference type="NCBI Taxonomy" id="498761"/>
    <lineage>
        <taxon>Bacteria</taxon>
        <taxon>Bacillati</taxon>
        <taxon>Bacillota</taxon>
        <taxon>Clostridia</taxon>
        <taxon>Eubacteriales</taxon>
        <taxon>Heliobacteriaceae</taxon>
        <taxon>Heliomicrobium</taxon>
    </lineage>
</organism>
<keyword evidence="1" id="KW-0472">Membrane</keyword>
<dbReference type="HOGENOM" id="CLU_3310756_0_0_9"/>
<sequence>MAKAVDLRRQMFLSGMLCCLSEAFFYFSFKQITGFFKFR</sequence>
<gene>
    <name evidence="2" type="ORF">HM1_0257</name>
</gene>
<dbReference type="Proteomes" id="UP000008550">
    <property type="component" value="Chromosome"/>
</dbReference>
<keyword evidence="1" id="KW-0812">Transmembrane</keyword>
<evidence type="ECO:0000313" key="3">
    <source>
        <dbReference type="Proteomes" id="UP000008550"/>
    </source>
</evidence>
<dbReference type="EMBL" id="CP000930">
    <property type="protein sequence ID" value="ABZ82876.1"/>
    <property type="molecule type" value="Genomic_DNA"/>
</dbReference>
<feature type="transmembrane region" description="Helical" evidence="1">
    <location>
        <begin position="12"/>
        <end position="29"/>
    </location>
</feature>
<accession>B0TEF7</accession>
<keyword evidence="3" id="KW-1185">Reference proteome</keyword>
<reference evidence="2 3" key="1">
    <citation type="journal article" date="2008" name="J. Bacteriol.">
        <title>The genome of Heliobacterium modesticaldum, a phototrophic representative of the Firmicutes containing the simplest photosynthetic apparatus.</title>
        <authorList>
            <person name="Sattley W.M."/>
            <person name="Madigan M.T."/>
            <person name="Swingley W.D."/>
            <person name="Cheung P.C."/>
            <person name="Clocksin K.M."/>
            <person name="Conrad A.L."/>
            <person name="Dejesa L.C."/>
            <person name="Honchak B.M."/>
            <person name="Jung D.O."/>
            <person name="Karbach L.E."/>
            <person name="Kurdoglu A."/>
            <person name="Lahiri S."/>
            <person name="Mastrian S.D."/>
            <person name="Page L.E."/>
            <person name="Taylor H.L."/>
            <person name="Wang Z.T."/>
            <person name="Raymond J."/>
            <person name="Chen M."/>
            <person name="Blankenship R.E."/>
            <person name="Touchman J.W."/>
        </authorList>
    </citation>
    <scope>NUCLEOTIDE SEQUENCE [LARGE SCALE GENOMIC DNA]</scope>
    <source>
        <strain evidence="3">ATCC 51547 / Ice1</strain>
    </source>
</reference>
<evidence type="ECO:0000256" key="1">
    <source>
        <dbReference type="SAM" id="Phobius"/>
    </source>
</evidence>
<evidence type="ECO:0000313" key="2">
    <source>
        <dbReference type="EMBL" id="ABZ82876.1"/>
    </source>
</evidence>
<protein>
    <submittedName>
        <fullName evidence="2">Uncharacterized protein</fullName>
    </submittedName>
</protein>